<evidence type="ECO:0000313" key="5">
    <source>
        <dbReference type="EMBL" id="KRM03958.1"/>
    </source>
</evidence>
<dbReference type="EMBL" id="BAKI01000025">
    <property type="protein sequence ID" value="GAF37157.1"/>
    <property type="molecule type" value="Genomic_DNA"/>
</dbReference>
<dbReference type="STRING" id="1423743.FD41_GL000997"/>
<dbReference type="EMBL" id="AZFY01000122">
    <property type="protein sequence ID" value="KRM03958.1"/>
    <property type="molecule type" value="Genomic_DNA"/>
</dbReference>
<organism evidence="4 6">
    <name type="scientific">Lentilactobacillus farraginis DSM 18382 = JCM 14108</name>
    <dbReference type="NCBI Taxonomy" id="1423743"/>
    <lineage>
        <taxon>Bacteria</taxon>
        <taxon>Bacillati</taxon>
        <taxon>Bacillota</taxon>
        <taxon>Bacilli</taxon>
        <taxon>Lactobacillales</taxon>
        <taxon>Lactobacillaceae</taxon>
        <taxon>Lentilactobacillus</taxon>
    </lineage>
</organism>
<dbReference type="AlphaFoldDB" id="X0PIZ7"/>
<evidence type="ECO:0000313" key="7">
    <source>
        <dbReference type="Proteomes" id="UP000051966"/>
    </source>
</evidence>
<comment type="caution">
    <text evidence="4">The sequence shown here is derived from an EMBL/GenBank/DDBJ whole genome shotgun (WGS) entry which is preliminary data.</text>
</comment>
<evidence type="ECO:0000256" key="2">
    <source>
        <dbReference type="SAM" id="SignalP"/>
    </source>
</evidence>
<dbReference type="PATRIC" id="fig|1423743.5.peg.1029"/>
<sequence length="825" mass="89278">MLEHRKVALFAATAIAGLFAIGVNSNTAKAEDINVNTNTSVRDVTHVASGGLYAMQDANTPNVSLLQPLKPKTFTQAPPFGQQIPNGEPKTAGDFDSIQPTAHQLGAKVMVRLPDFYPNFPYNFDGMAEWKNHVTKMVTQAEKHSDDIYAYEIYNEPSGYWPDPAKRGKGANYDQVTFDQLWNETYQIIKGINPKAKIVGPSLNGWNNKWMRSFLQNAKDNNTMPDYVSWHQWSAAAYPGQVKELEAIEDSLSLKHMPISINEYAWRHELGVPGDLIHYIQNFENTTDTDSADLAFWYDYGRMDNLLTDQQKPNGGYWLYKWYGDMTGHIDTTSTYATNGNLASLASTNNDGSETNVIFGGTNGDNSVTVTGLDSNKFANGAKVQVNETPWYGVDTAVQPKTIASGNVQVKNGTVTVPVKNMRASTGYQLLVTPADSQVTKDDIQYVQPTASDPIRVEAEDSQVTDGTKSGADAQGSYASNGLFVTDLNGKDSSVDMTVNTLADGDYKVEIGYGNATGSNGIFNVTLNGQKQKDAVLPPTGGGWIGATPDVIGNRKITQYGTIHLNKGTNHFVLTHASGYGQLDYAQFTPVNTGAATPGSGSSSTSTTTPSTSSSSAVTSSSSSSSSSAVSTSSSSAASTGSSSTTQTSTVTKPSTTTTTVKVPSSAAKKGTTIYAVKKLNLYKTPTFKATNKVVSYTKVTRKNRPKFVVIGYARSANGALRYQVRDVNRGSQTFGKKGYITAKPSYAQSTYYQSLPKSKTVTVANKTGINAYRTSKLNGQIKHYKANAQLKVKKVVRYKTTTRYELSDGSFITGNKDFIIQGRQ</sequence>
<evidence type="ECO:0000313" key="6">
    <source>
        <dbReference type="Proteomes" id="UP000019488"/>
    </source>
</evidence>
<keyword evidence="2" id="KW-0732">Signal</keyword>
<dbReference type="InterPro" id="IPR008979">
    <property type="entry name" value="Galactose-bd-like_sf"/>
</dbReference>
<dbReference type="Gene3D" id="3.20.20.80">
    <property type="entry name" value="Glycosidases"/>
    <property type="match status" value="1"/>
</dbReference>
<name>X0PIZ7_9LACO</name>
<reference evidence="5 7" key="2">
    <citation type="journal article" date="2015" name="Genome Announc.">
        <title>Expanding the biotechnology potential of lactobacilli through comparative genomics of 213 strains and associated genera.</title>
        <authorList>
            <person name="Sun Z."/>
            <person name="Harris H.M."/>
            <person name="McCann A."/>
            <person name="Guo C."/>
            <person name="Argimon S."/>
            <person name="Zhang W."/>
            <person name="Yang X."/>
            <person name="Jeffery I.B."/>
            <person name="Cooney J.C."/>
            <person name="Kagawa T.F."/>
            <person name="Liu W."/>
            <person name="Song Y."/>
            <person name="Salvetti E."/>
            <person name="Wrobel A."/>
            <person name="Rasinkangas P."/>
            <person name="Parkhill J."/>
            <person name="Rea M.C."/>
            <person name="O'Sullivan O."/>
            <person name="Ritari J."/>
            <person name="Douillard F.P."/>
            <person name="Paul Ross R."/>
            <person name="Yang R."/>
            <person name="Briner A.E."/>
            <person name="Felis G.E."/>
            <person name="de Vos W.M."/>
            <person name="Barrangou R."/>
            <person name="Klaenhammer T.R."/>
            <person name="Caufield P.W."/>
            <person name="Cui Y."/>
            <person name="Zhang H."/>
            <person name="O'Toole P.W."/>
        </authorList>
    </citation>
    <scope>NUCLEOTIDE SEQUENCE [LARGE SCALE GENOMIC DNA]</scope>
    <source>
        <strain evidence="5 7">DSM 18382</strain>
    </source>
</reference>
<dbReference type="InterPro" id="IPR005084">
    <property type="entry name" value="CBM6"/>
</dbReference>
<feature type="signal peptide" evidence="2">
    <location>
        <begin position="1"/>
        <end position="30"/>
    </location>
</feature>
<dbReference type="GO" id="GO:0030246">
    <property type="term" value="F:carbohydrate binding"/>
    <property type="evidence" value="ECO:0007669"/>
    <property type="project" value="InterPro"/>
</dbReference>
<reference evidence="4" key="1">
    <citation type="journal article" date="2014" name="Genome Announc.">
        <title>Draft Genome Sequences of Two Lactobacillus Strains, L. farraginis JCM 14108T and L. composti JCM 14202T, Isolated from Compost of Distilled Shochu Residue.</title>
        <authorList>
            <person name="Yuki M."/>
            <person name="Oshima K."/>
            <person name="Suda W."/>
            <person name="Kitahara M."/>
            <person name="Kitamura K."/>
            <person name="Iida T."/>
            <person name="Hattori M."/>
            <person name="Ohkuma M."/>
        </authorList>
    </citation>
    <scope>NUCLEOTIDE SEQUENCE [LARGE SCALE GENOMIC DNA]</scope>
    <source>
        <strain evidence="4">JCM 14108</strain>
    </source>
</reference>
<protein>
    <submittedName>
        <fullName evidence="5">Beta-xylosidase</fullName>
    </submittedName>
</protein>
<dbReference type="Gene3D" id="2.60.120.260">
    <property type="entry name" value="Galactose-binding domain-like"/>
    <property type="match status" value="1"/>
</dbReference>
<dbReference type="InterPro" id="IPR044081">
    <property type="entry name" value="DUF5776"/>
</dbReference>
<feature type="domain" description="CBM6" evidence="3">
    <location>
        <begin position="455"/>
        <end position="589"/>
    </location>
</feature>
<dbReference type="OrthoDB" id="1956004at2"/>
<evidence type="ECO:0000256" key="1">
    <source>
        <dbReference type="SAM" id="MobiDB-lite"/>
    </source>
</evidence>
<dbReference type="SUPFAM" id="SSF49785">
    <property type="entry name" value="Galactose-binding domain-like"/>
    <property type="match status" value="1"/>
</dbReference>
<dbReference type="RefSeq" id="WP_035180285.1">
    <property type="nucleotide sequence ID" value="NZ_AZFY01000122.1"/>
</dbReference>
<dbReference type="eggNOG" id="COG3664">
    <property type="taxonomic scope" value="Bacteria"/>
</dbReference>
<dbReference type="Proteomes" id="UP000019488">
    <property type="component" value="Unassembled WGS sequence"/>
</dbReference>
<dbReference type="InterPro" id="IPR017853">
    <property type="entry name" value="GH"/>
</dbReference>
<evidence type="ECO:0000259" key="3">
    <source>
        <dbReference type="PROSITE" id="PS51175"/>
    </source>
</evidence>
<proteinExistence type="predicted"/>
<feature type="chain" id="PRO_5007738656" evidence="2">
    <location>
        <begin position="31"/>
        <end position="825"/>
    </location>
</feature>
<gene>
    <name evidence="5" type="ORF">FD41_GL000997</name>
    <name evidence="4" type="ORF">JCM14108_2172</name>
</gene>
<dbReference type="SUPFAM" id="SSF51445">
    <property type="entry name" value="(Trans)glycosidases"/>
    <property type="match status" value="1"/>
</dbReference>
<accession>X0PIZ7</accession>
<keyword evidence="7" id="KW-1185">Reference proteome</keyword>
<feature type="region of interest" description="Disordered" evidence="1">
    <location>
        <begin position="595"/>
        <end position="664"/>
    </location>
</feature>
<dbReference type="Pfam" id="PF19087">
    <property type="entry name" value="DUF5776"/>
    <property type="match status" value="1"/>
</dbReference>
<dbReference type="Proteomes" id="UP000051966">
    <property type="component" value="Unassembled WGS sequence"/>
</dbReference>
<evidence type="ECO:0000313" key="4">
    <source>
        <dbReference type="EMBL" id="GAF37157.1"/>
    </source>
</evidence>
<dbReference type="PROSITE" id="PS51175">
    <property type="entry name" value="CBM6"/>
    <property type="match status" value="1"/>
</dbReference>